<dbReference type="KEGG" id="cha:CHAB381_0254"/>
<organism evidence="1 2">
    <name type="scientific">Campylobacter hominis (strain ATCC BAA-381 / DSM 21671 / CCUG 45161 / LMG 19568 / NCTC 13146 / CH001A)</name>
    <dbReference type="NCBI Taxonomy" id="360107"/>
    <lineage>
        <taxon>Bacteria</taxon>
        <taxon>Pseudomonadati</taxon>
        <taxon>Campylobacterota</taxon>
        <taxon>Epsilonproteobacteria</taxon>
        <taxon>Campylobacterales</taxon>
        <taxon>Campylobacteraceae</taxon>
        <taxon>Campylobacter</taxon>
    </lineage>
</organism>
<dbReference type="Proteomes" id="UP000002407">
    <property type="component" value="Chromosome"/>
</dbReference>
<protein>
    <submittedName>
        <fullName evidence="1">Uncharacterized protein</fullName>
    </submittedName>
</protein>
<keyword evidence="2" id="KW-1185">Reference proteome</keyword>
<dbReference type="EMBL" id="CP000776">
    <property type="protein sequence ID" value="ABS52286.1"/>
    <property type="molecule type" value="Genomic_DNA"/>
</dbReference>
<proteinExistence type="predicted"/>
<evidence type="ECO:0000313" key="1">
    <source>
        <dbReference type="EMBL" id="ABS52286.1"/>
    </source>
</evidence>
<dbReference type="STRING" id="360107.CHAB381_0254"/>
<sequence>MNRNLVKGLFSGFEVGMTQNGELVGKRVKRRAAGLKEQSLKSGFKEPIISVGKSCRNPKASFVFGLGKIWR</sequence>
<gene>
    <name evidence="1" type="ordered locus">CHAB381_0254</name>
</gene>
<reference evidence="2" key="1">
    <citation type="submission" date="2007-07" db="EMBL/GenBank/DDBJ databases">
        <title>Complete genome sequence of Campylobacter hominis ATCC BAA-381, a commensal isolated from the human gastrointestinal tract.</title>
        <authorList>
            <person name="Fouts D.E."/>
            <person name="Mongodin E.F."/>
            <person name="Puiu D."/>
            <person name="Sebastian Y."/>
            <person name="Miller W.G."/>
            <person name="Mandrell R.E."/>
            <person name="Nelson K.E."/>
        </authorList>
    </citation>
    <scope>NUCLEOTIDE SEQUENCE [LARGE SCALE GENOMIC DNA]</scope>
    <source>
        <strain evidence="2">ATCC BAA-381 / LMG 19568 / NCTC 13146 / CH001A</strain>
    </source>
</reference>
<accession>A7I019</accession>
<dbReference type="AlphaFoldDB" id="A7I019"/>
<dbReference type="HOGENOM" id="CLU_2732426_0_0_7"/>
<name>A7I019_CAMHC</name>
<dbReference type="RefSeq" id="WP_012108141.1">
    <property type="nucleotide sequence ID" value="NC_009714.1"/>
</dbReference>
<evidence type="ECO:0000313" key="2">
    <source>
        <dbReference type="Proteomes" id="UP000002407"/>
    </source>
</evidence>